<sequence length="186" mass="21193">MSTSIDPERENCFSYIITHLDVIIFRQPLTCCTRLEGSCGEPYRHPGTTRGGIAWLLLPGYHQLWWASYRLRLQDDQPSPSEHGPAQRCSRPEGGHQHRHLLRRLRSGCGSDQQRPCHRRMDQHPGRSSQAIPPRKEIKCTDYGATESAGEEEDRIERNAPMTLMMGDKNNLNLCHLRSNGIGHSL</sequence>
<evidence type="ECO:0000313" key="2">
    <source>
        <dbReference type="Proteomes" id="UP000887561"/>
    </source>
</evidence>
<reference evidence="3" key="1">
    <citation type="submission" date="2022-11" db="UniProtKB">
        <authorList>
            <consortium name="WormBaseParasite"/>
        </authorList>
    </citation>
    <scope>IDENTIFICATION</scope>
</reference>
<feature type="region of interest" description="Disordered" evidence="1">
    <location>
        <begin position="109"/>
        <end position="132"/>
    </location>
</feature>
<dbReference type="AlphaFoldDB" id="A0A915LVQ4"/>
<keyword evidence="2" id="KW-1185">Reference proteome</keyword>
<dbReference type="WBParaSite" id="scaffold1767_cov191.g3606">
    <property type="protein sequence ID" value="scaffold1767_cov191.g3606"/>
    <property type="gene ID" value="scaffold1767_cov191.g3606"/>
</dbReference>
<protein>
    <submittedName>
        <fullName evidence="3">Uncharacterized protein</fullName>
    </submittedName>
</protein>
<feature type="region of interest" description="Disordered" evidence="1">
    <location>
        <begin position="76"/>
        <end position="97"/>
    </location>
</feature>
<evidence type="ECO:0000313" key="3">
    <source>
        <dbReference type="WBParaSite" id="scaffold1767_cov191.g3606"/>
    </source>
</evidence>
<evidence type="ECO:0000256" key="1">
    <source>
        <dbReference type="SAM" id="MobiDB-lite"/>
    </source>
</evidence>
<dbReference type="Proteomes" id="UP000887561">
    <property type="component" value="Unplaced"/>
</dbReference>
<name>A0A915LVQ4_MELJA</name>
<accession>A0A915LVQ4</accession>
<proteinExistence type="predicted"/>
<organism evidence="2 3">
    <name type="scientific">Meloidogyne javanica</name>
    <name type="common">Root-knot nematode worm</name>
    <dbReference type="NCBI Taxonomy" id="6303"/>
    <lineage>
        <taxon>Eukaryota</taxon>
        <taxon>Metazoa</taxon>
        <taxon>Ecdysozoa</taxon>
        <taxon>Nematoda</taxon>
        <taxon>Chromadorea</taxon>
        <taxon>Rhabditida</taxon>
        <taxon>Tylenchina</taxon>
        <taxon>Tylenchomorpha</taxon>
        <taxon>Tylenchoidea</taxon>
        <taxon>Meloidogynidae</taxon>
        <taxon>Meloidogyninae</taxon>
        <taxon>Meloidogyne</taxon>
        <taxon>Meloidogyne incognita group</taxon>
    </lineage>
</organism>